<evidence type="ECO:0000256" key="3">
    <source>
        <dbReference type="PROSITE-ProRule" id="PRU00473"/>
    </source>
</evidence>
<comment type="subcellular location">
    <subcellularLocation>
        <location evidence="1">Cell outer membrane</location>
    </subcellularLocation>
</comment>
<gene>
    <name evidence="6" type="ORF">CRM82_20160</name>
</gene>
<keyword evidence="2 3" id="KW-0472">Membrane</keyword>
<evidence type="ECO:0000313" key="6">
    <source>
        <dbReference type="EMBL" id="PEH90604.1"/>
    </source>
</evidence>
<evidence type="ECO:0000259" key="5">
    <source>
        <dbReference type="PROSITE" id="PS51123"/>
    </source>
</evidence>
<dbReference type="InterPro" id="IPR006665">
    <property type="entry name" value="OmpA-like"/>
</dbReference>
<dbReference type="AlphaFoldDB" id="A0A2A7UZF3"/>
<evidence type="ECO:0000256" key="1">
    <source>
        <dbReference type="ARBA" id="ARBA00004442"/>
    </source>
</evidence>
<evidence type="ECO:0000256" key="4">
    <source>
        <dbReference type="SAM" id="MobiDB-lite"/>
    </source>
</evidence>
<dbReference type="GO" id="GO:0009279">
    <property type="term" value="C:cell outer membrane"/>
    <property type="evidence" value="ECO:0007669"/>
    <property type="project" value="UniProtKB-SubCell"/>
</dbReference>
<evidence type="ECO:0000313" key="7">
    <source>
        <dbReference type="Proteomes" id="UP000220246"/>
    </source>
</evidence>
<dbReference type="SUPFAM" id="SSF103088">
    <property type="entry name" value="OmpA-like"/>
    <property type="match status" value="1"/>
</dbReference>
<name>A0A2A7UZF3_COMTR</name>
<dbReference type="CDD" id="cd07185">
    <property type="entry name" value="OmpA_C-like"/>
    <property type="match status" value="1"/>
</dbReference>
<dbReference type="PRINTS" id="PR01021">
    <property type="entry name" value="OMPADOMAIN"/>
</dbReference>
<dbReference type="InterPro" id="IPR006690">
    <property type="entry name" value="OMPA-like_CS"/>
</dbReference>
<reference evidence="7" key="1">
    <citation type="submission" date="2017-09" db="EMBL/GenBank/DDBJ databases">
        <title>FDA dAtabase for Regulatory Grade micrObial Sequences (FDA-ARGOS): Supporting development and validation of Infectious Disease Dx tests.</title>
        <authorList>
            <person name="Minogue T."/>
            <person name="Wolcott M."/>
            <person name="Wasieloski L."/>
            <person name="Aguilar W."/>
            <person name="Moore D."/>
            <person name="Tallon L."/>
            <person name="Sadzewicz L."/>
            <person name="Ott S."/>
            <person name="Zhao X."/>
            <person name="Nagaraj S."/>
            <person name="Vavikolanu K."/>
            <person name="Aluvathingal J."/>
            <person name="Nadendla S."/>
            <person name="Sichtig H."/>
        </authorList>
    </citation>
    <scope>NUCLEOTIDE SEQUENCE [LARGE SCALE GENOMIC DNA]</scope>
    <source>
        <strain evidence="7">FDAARGOS_394</strain>
    </source>
</reference>
<evidence type="ECO:0000256" key="2">
    <source>
        <dbReference type="ARBA" id="ARBA00023136"/>
    </source>
</evidence>
<organism evidence="6 7">
    <name type="scientific">Comamonas terrigena</name>
    <dbReference type="NCBI Taxonomy" id="32013"/>
    <lineage>
        <taxon>Bacteria</taxon>
        <taxon>Pseudomonadati</taxon>
        <taxon>Pseudomonadota</taxon>
        <taxon>Betaproteobacteria</taxon>
        <taxon>Burkholderiales</taxon>
        <taxon>Comamonadaceae</taxon>
        <taxon>Comamonas</taxon>
    </lineage>
</organism>
<dbReference type="InterPro" id="IPR036737">
    <property type="entry name" value="OmpA-like_sf"/>
</dbReference>
<sequence>MEEGSMGRLLWKWSAACWLAIGLAACQSPVQQPAAPGLSPEQVQVLRSHGFEDQGGSWALMMPSKLLFAVDTDQLGSQQADYVNQLAQDLKRVGIQSVRVEGHTDDTGPVLYNQQLSERRAQRVAEQLVRAGMDPLQISTRGWGNSKPLPMAQGQDARRENRRVAIIIPAPVGP</sequence>
<feature type="domain" description="OmpA-like" evidence="5">
    <location>
        <begin position="55"/>
        <end position="172"/>
    </location>
</feature>
<dbReference type="PANTHER" id="PTHR30329:SF17">
    <property type="entry name" value="LIPOPROTEIN YFIB-RELATED"/>
    <property type="match status" value="1"/>
</dbReference>
<dbReference type="EMBL" id="PDEA01000001">
    <property type="protein sequence ID" value="PEH90604.1"/>
    <property type="molecule type" value="Genomic_DNA"/>
</dbReference>
<dbReference type="PROSITE" id="PS51123">
    <property type="entry name" value="OMPA_2"/>
    <property type="match status" value="1"/>
</dbReference>
<protein>
    <submittedName>
        <fullName evidence="6">Cell envelope biogenesis protein OmpA</fullName>
    </submittedName>
</protein>
<comment type="caution">
    <text evidence="6">The sequence shown here is derived from an EMBL/GenBank/DDBJ whole genome shotgun (WGS) entry which is preliminary data.</text>
</comment>
<dbReference type="STRING" id="1219032.GCA_001515545_02146"/>
<dbReference type="PANTHER" id="PTHR30329">
    <property type="entry name" value="STATOR ELEMENT OF FLAGELLAR MOTOR COMPLEX"/>
    <property type="match status" value="1"/>
</dbReference>
<dbReference type="Pfam" id="PF00691">
    <property type="entry name" value="OmpA"/>
    <property type="match status" value="1"/>
</dbReference>
<dbReference type="InterPro" id="IPR006664">
    <property type="entry name" value="OMP_bac"/>
</dbReference>
<proteinExistence type="predicted"/>
<dbReference type="Gene3D" id="3.30.1330.60">
    <property type="entry name" value="OmpA-like domain"/>
    <property type="match status" value="1"/>
</dbReference>
<dbReference type="InterPro" id="IPR050330">
    <property type="entry name" value="Bact_OuterMem_StrucFunc"/>
</dbReference>
<dbReference type="PROSITE" id="PS01068">
    <property type="entry name" value="OMPA_1"/>
    <property type="match status" value="1"/>
</dbReference>
<dbReference type="OrthoDB" id="345640at2"/>
<accession>A0A2A7UZF3</accession>
<feature type="region of interest" description="Disordered" evidence="4">
    <location>
        <begin position="139"/>
        <end position="158"/>
    </location>
</feature>
<dbReference type="Proteomes" id="UP000220246">
    <property type="component" value="Unassembled WGS sequence"/>
</dbReference>
<keyword evidence="7" id="KW-1185">Reference proteome</keyword>